<evidence type="ECO:0000256" key="3">
    <source>
        <dbReference type="ARBA" id="ARBA00022598"/>
    </source>
</evidence>
<evidence type="ECO:0000313" key="8">
    <source>
        <dbReference type="Proteomes" id="UP000005087"/>
    </source>
</evidence>
<keyword evidence="8" id="KW-1185">Reference proteome</keyword>
<dbReference type="eggNOG" id="COG1793">
    <property type="taxonomic scope" value="Bacteria"/>
</dbReference>
<proteinExistence type="inferred from homology"/>
<dbReference type="CDD" id="cd07971">
    <property type="entry name" value="OBF_DNA_ligase_LigD"/>
    <property type="match status" value="1"/>
</dbReference>
<dbReference type="PROSITE" id="PS50160">
    <property type="entry name" value="DNA_LIGASE_A3"/>
    <property type="match status" value="1"/>
</dbReference>
<dbReference type="Gene3D" id="2.40.50.140">
    <property type="entry name" value="Nucleic acid-binding proteins"/>
    <property type="match status" value="1"/>
</dbReference>
<dbReference type="Gene3D" id="3.30.1490.70">
    <property type="match status" value="1"/>
</dbReference>
<dbReference type="PANTHER" id="PTHR45674">
    <property type="entry name" value="DNA LIGASE 1/3 FAMILY MEMBER"/>
    <property type="match status" value="1"/>
</dbReference>
<feature type="region of interest" description="Disordered" evidence="5">
    <location>
        <begin position="1"/>
        <end position="29"/>
    </location>
</feature>
<dbReference type="HOGENOM" id="CLU_008325_2_0_11"/>
<dbReference type="NCBIfam" id="TIGR02777">
    <property type="entry name" value="LigD_PE_dom"/>
    <property type="match status" value="1"/>
</dbReference>
<dbReference type="GO" id="GO:0006310">
    <property type="term" value="P:DNA recombination"/>
    <property type="evidence" value="ECO:0007669"/>
    <property type="project" value="InterPro"/>
</dbReference>
<gene>
    <name evidence="7" type="ORF">SacglDRAFT_03878</name>
</gene>
<feature type="domain" description="ATP-dependent DNA ligase family profile" evidence="6">
    <location>
        <begin position="274"/>
        <end position="390"/>
    </location>
</feature>
<dbReference type="AlphaFoldDB" id="I1D6Z9"/>
<dbReference type="GO" id="GO:0003910">
    <property type="term" value="F:DNA ligase (ATP) activity"/>
    <property type="evidence" value="ECO:0007669"/>
    <property type="project" value="UniProtKB-EC"/>
</dbReference>
<dbReference type="InterPro" id="IPR014144">
    <property type="entry name" value="LigD_PE_domain"/>
</dbReference>
<evidence type="ECO:0000256" key="2">
    <source>
        <dbReference type="ARBA" id="ARBA00012727"/>
    </source>
</evidence>
<dbReference type="Gene3D" id="3.30.470.30">
    <property type="entry name" value="DNA ligase/mRNA capping enzyme"/>
    <property type="match status" value="1"/>
</dbReference>
<dbReference type="SUPFAM" id="SSF50249">
    <property type="entry name" value="Nucleic acid-binding proteins"/>
    <property type="match status" value="1"/>
</dbReference>
<dbReference type="NCBIfam" id="TIGR02779">
    <property type="entry name" value="NHEJ_ligase_lig"/>
    <property type="match status" value="1"/>
</dbReference>
<dbReference type="OrthoDB" id="9802472at2"/>
<dbReference type="SUPFAM" id="SSF56091">
    <property type="entry name" value="DNA ligase/mRNA capping enzyme, catalytic domain"/>
    <property type="match status" value="1"/>
</dbReference>
<protein>
    <recommendedName>
        <fullName evidence="2">DNA ligase (ATP)</fullName>
        <ecNumber evidence="2">6.5.1.1</ecNumber>
    </recommendedName>
</protein>
<evidence type="ECO:0000313" key="7">
    <source>
        <dbReference type="EMBL" id="EIF00724.1"/>
    </source>
</evidence>
<dbReference type="CDD" id="cd07906">
    <property type="entry name" value="Adenylation_DNA_ligase_LigD_LigC"/>
    <property type="match status" value="1"/>
</dbReference>
<dbReference type="Pfam" id="PF13298">
    <property type="entry name" value="LigD_N"/>
    <property type="match status" value="1"/>
</dbReference>
<dbReference type="RefSeq" id="WP_005466549.1">
    <property type="nucleotide sequence ID" value="NZ_CM001484.1"/>
</dbReference>
<evidence type="ECO:0000256" key="5">
    <source>
        <dbReference type="SAM" id="MobiDB-lite"/>
    </source>
</evidence>
<dbReference type="Pfam" id="PF01068">
    <property type="entry name" value="DNA_ligase_A_M"/>
    <property type="match status" value="1"/>
</dbReference>
<organism evidence="7 8">
    <name type="scientific">Saccharomonospora glauca K62</name>
    <dbReference type="NCBI Taxonomy" id="928724"/>
    <lineage>
        <taxon>Bacteria</taxon>
        <taxon>Bacillati</taxon>
        <taxon>Actinomycetota</taxon>
        <taxon>Actinomycetes</taxon>
        <taxon>Pseudonocardiales</taxon>
        <taxon>Pseudonocardiaceae</taxon>
        <taxon>Saccharomonospora</taxon>
    </lineage>
</organism>
<dbReference type="InterPro" id="IPR050191">
    <property type="entry name" value="ATP-dep_DNA_ligase"/>
</dbReference>
<dbReference type="STRING" id="928724.SacglDRAFT_03878"/>
<dbReference type="InterPro" id="IPR012340">
    <property type="entry name" value="NA-bd_OB-fold"/>
</dbReference>
<sequence>MASRLDRYRAKRSKGRTPEPLPDDAAPVRGEGDRFVVHEHHARRLHWDVRLEHDGVLVSFAVPKGLPERPGLVRLAIHTEDHPLEYATFSGEIPKGEYGAGLMTIWDRGRYETVKWSDHEVSVVLHGEYVHGRYVFFRSHDADDKNWNVIRSDPPDDPEWTPLPPLLKPMLAVAGSLPDPERDAEYGYEFKWDGVRALARVEGGRATLHSRRGDDISAVYPELHGIGEQLGSIQVWLDGEIVALRNGRPSFAALQSRMHASPEHARTLSRHHPVTYLVFDLLHLEGHSCLDLPYHQRRQLLDKLALAGEHWQVPPSFSGDGTAVAEAAAEQRLEGVIAKRLDSPYRPGERSSAWVKVSHLLTTEVVIGGWRPGEGRRSDTFGSLMLGLPGGKGLDYVGQVGTGFDEDALRVLAARLRRLERRTSPFATPLPRDRAAGAHWVSPKLVGEVVFKGWTDDGRLRFPAWRGLRPDRDPEELAR</sequence>
<comment type="catalytic activity">
    <reaction evidence="4">
        <text>ATP + (deoxyribonucleotide)n-3'-hydroxyl + 5'-phospho-(deoxyribonucleotide)m = (deoxyribonucleotide)n+m + AMP + diphosphate.</text>
        <dbReference type="EC" id="6.5.1.1"/>
    </reaction>
</comment>
<dbReference type="InterPro" id="IPR012309">
    <property type="entry name" value="DNA_ligase_ATP-dep_C"/>
</dbReference>
<dbReference type="GO" id="GO:0005524">
    <property type="term" value="F:ATP binding"/>
    <property type="evidence" value="ECO:0007669"/>
    <property type="project" value="InterPro"/>
</dbReference>
<dbReference type="GO" id="GO:0006281">
    <property type="term" value="P:DNA repair"/>
    <property type="evidence" value="ECO:0007669"/>
    <property type="project" value="InterPro"/>
</dbReference>
<dbReference type="PANTHER" id="PTHR45674:SF4">
    <property type="entry name" value="DNA LIGASE 1"/>
    <property type="match status" value="1"/>
</dbReference>
<dbReference type="Proteomes" id="UP000005087">
    <property type="component" value="Chromosome"/>
</dbReference>
<comment type="similarity">
    <text evidence="1">Belongs to the ATP-dependent DNA ligase family.</text>
</comment>
<reference evidence="7 8" key="1">
    <citation type="submission" date="2011-09" db="EMBL/GenBank/DDBJ databases">
        <authorList>
            <consortium name="US DOE Joint Genome Institute (JGI-PGF)"/>
            <person name="Lucas S."/>
            <person name="Han J."/>
            <person name="Lapidus A."/>
            <person name="Cheng J.-F."/>
            <person name="Goodwin L."/>
            <person name="Pitluck S."/>
            <person name="Peters L."/>
            <person name="Land M.L."/>
            <person name="Hauser L."/>
            <person name="Brambilla E."/>
            <person name="Klenk H.-P."/>
            <person name="Woyke T.J."/>
        </authorList>
    </citation>
    <scope>NUCLEOTIDE SEQUENCE [LARGE SCALE GENOMIC DNA]</scope>
    <source>
        <strain evidence="7 8">K62</strain>
    </source>
</reference>
<evidence type="ECO:0000259" key="6">
    <source>
        <dbReference type="PROSITE" id="PS50160"/>
    </source>
</evidence>
<evidence type="ECO:0000256" key="1">
    <source>
        <dbReference type="ARBA" id="ARBA00007572"/>
    </source>
</evidence>
<reference evidence="8" key="2">
    <citation type="submission" date="2012-01" db="EMBL/GenBank/DDBJ databases">
        <title>Noncontiguous Finished sequence of chromosome of Saccharomonospora glauca K62.</title>
        <authorList>
            <consortium name="US DOE Joint Genome Institute"/>
            <person name="Lucas S."/>
            <person name="Han J."/>
            <person name="Lapidus A."/>
            <person name="Cheng J.-F."/>
            <person name="Goodwin L."/>
            <person name="Pitluck S."/>
            <person name="Peters L."/>
            <person name="Mikhailova N."/>
            <person name="Held B."/>
            <person name="Detter J.C."/>
            <person name="Han C."/>
            <person name="Tapia R."/>
            <person name="Land M."/>
            <person name="Hauser L."/>
            <person name="Kyrpides N."/>
            <person name="Ivanova N."/>
            <person name="Pagani I."/>
            <person name="Brambilla E.-M."/>
            <person name="Klenk H.-P."/>
            <person name="Woyke T."/>
        </authorList>
    </citation>
    <scope>NUCLEOTIDE SEQUENCE [LARGE SCALE GENOMIC DNA]</scope>
    <source>
        <strain evidence="8">K62</strain>
    </source>
</reference>
<name>I1D6Z9_9PSEU</name>
<dbReference type="Pfam" id="PF04679">
    <property type="entry name" value="DNA_ligase_A_C"/>
    <property type="match status" value="1"/>
</dbReference>
<dbReference type="InterPro" id="IPR012310">
    <property type="entry name" value="DNA_ligase_ATP-dep_cent"/>
</dbReference>
<evidence type="ECO:0000256" key="4">
    <source>
        <dbReference type="ARBA" id="ARBA00034003"/>
    </source>
</evidence>
<dbReference type="EMBL" id="CM001484">
    <property type="protein sequence ID" value="EIF00724.1"/>
    <property type="molecule type" value="Genomic_DNA"/>
</dbReference>
<accession>I1D6Z9</accession>
<dbReference type="InterPro" id="IPR014146">
    <property type="entry name" value="LigD_ligase_dom"/>
</dbReference>
<dbReference type="EC" id="6.5.1.1" evidence="2"/>
<keyword evidence="3 7" id="KW-0436">Ligase</keyword>